<comment type="caution">
    <text evidence="4">The sequence shown here is derived from an EMBL/GenBank/DDBJ whole genome shotgun (WGS) entry which is preliminary data.</text>
</comment>
<dbReference type="FunFam" id="3.40.50.720:FF:000336">
    <property type="entry name" value="Aldehyde reductase"/>
    <property type="match status" value="1"/>
</dbReference>
<proteinExistence type="inferred from homology"/>
<dbReference type="SUPFAM" id="SSF51735">
    <property type="entry name" value="NAD(P)-binding Rossmann-fold domains"/>
    <property type="match status" value="1"/>
</dbReference>
<keyword evidence="1" id="KW-0560">Oxidoreductase</keyword>
<dbReference type="Proteomes" id="UP000476332">
    <property type="component" value="Unassembled WGS sequence"/>
</dbReference>
<evidence type="ECO:0000313" key="5">
    <source>
        <dbReference type="Proteomes" id="UP000476332"/>
    </source>
</evidence>
<dbReference type="GO" id="GO:0016616">
    <property type="term" value="F:oxidoreductase activity, acting on the CH-OH group of donors, NAD or NADP as acceptor"/>
    <property type="evidence" value="ECO:0007669"/>
    <property type="project" value="TreeGrafter"/>
</dbReference>
<dbReference type="InterPro" id="IPR001509">
    <property type="entry name" value="Epimerase_deHydtase"/>
</dbReference>
<dbReference type="RefSeq" id="WP_163044848.1">
    <property type="nucleotide sequence ID" value="NZ_JAAAMJ010000012.1"/>
</dbReference>
<dbReference type="Pfam" id="PF01370">
    <property type="entry name" value="Epimerase"/>
    <property type="match status" value="1"/>
</dbReference>
<dbReference type="AlphaFoldDB" id="A0A6L9MK61"/>
<dbReference type="InterPro" id="IPR036291">
    <property type="entry name" value="NAD(P)-bd_dom_sf"/>
</dbReference>
<gene>
    <name evidence="4" type="ORF">GTW51_15030</name>
</gene>
<dbReference type="InterPro" id="IPR050425">
    <property type="entry name" value="NAD(P)_dehydrat-like"/>
</dbReference>
<reference evidence="4 5" key="1">
    <citation type="submission" date="2020-01" db="EMBL/GenBank/DDBJ databases">
        <title>Genomes of bacteria type strains.</title>
        <authorList>
            <person name="Chen J."/>
            <person name="Zhu S."/>
            <person name="Chen J."/>
        </authorList>
    </citation>
    <scope>NUCLEOTIDE SEQUENCE [LARGE SCALE GENOMIC DNA]</scope>
    <source>
        <strain evidence="4 5">KCTC 52919</strain>
    </source>
</reference>
<evidence type="ECO:0000256" key="1">
    <source>
        <dbReference type="ARBA" id="ARBA00023002"/>
    </source>
</evidence>
<keyword evidence="5" id="KW-1185">Reference proteome</keyword>
<organism evidence="4 5">
    <name type="scientific">Aurantimonas aggregata</name>
    <dbReference type="NCBI Taxonomy" id="2047720"/>
    <lineage>
        <taxon>Bacteria</taxon>
        <taxon>Pseudomonadati</taxon>
        <taxon>Pseudomonadota</taxon>
        <taxon>Alphaproteobacteria</taxon>
        <taxon>Hyphomicrobiales</taxon>
        <taxon>Aurantimonadaceae</taxon>
        <taxon>Aurantimonas</taxon>
    </lineage>
</organism>
<comment type="similarity">
    <text evidence="2">Belongs to the NAD(P)-dependent epimerase/dehydratase family. Dihydroflavonol-4-reductase subfamily.</text>
</comment>
<dbReference type="Gene3D" id="3.40.50.720">
    <property type="entry name" value="NAD(P)-binding Rossmann-like Domain"/>
    <property type="match status" value="1"/>
</dbReference>
<evidence type="ECO:0000259" key="3">
    <source>
        <dbReference type="Pfam" id="PF01370"/>
    </source>
</evidence>
<evidence type="ECO:0000313" key="4">
    <source>
        <dbReference type="EMBL" id="NDV88016.1"/>
    </source>
</evidence>
<sequence length="340" mass="36146">MASDTVLITGISGFIAKHVALILLERGYTVRGTVRSSAKGEEVRVTLARHGAAVDRLEIIEADLLSDAGWAEAAAGCRFVVHMASPFPMAQPRDRFALVPAAREGTLRVIGAARDAGVERVVMTSSIVAVYQGHGSRADARYGDADWSNTNDPSVGAYAVSKTVAERAAWEATRGTGLELAVINPAFVLGPLLDADAGTSAMLIAMMMRGRTPVVPDVSFGIVDVRDVAQAHMAAMETPAAAGHRFILSAGTRSLIEIGRHLAAADPTLRRRVPRFVLPDYVVRMASKVSAQARLLVLELGRAKDLDADPARTNLAIVFRTPEEAIAATAASLREYGLVR</sequence>
<dbReference type="PANTHER" id="PTHR10366:SF564">
    <property type="entry name" value="STEROL-4-ALPHA-CARBOXYLATE 3-DEHYDROGENASE, DECARBOXYLATING"/>
    <property type="match status" value="1"/>
</dbReference>
<protein>
    <submittedName>
        <fullName evidence="4">NAD-dependent epimerase/dehydratase family protein</fullName>
    </submittedName>
</protein>
<accession>A0A6L9MK61</accession>
<dbReference type="PANTHER" id="PTHR10366">
    <property type="entry name" value="NAD DEPENDENT EPIMERASE/DEHYDRATASE"/>
    <property type="match status" value="1"/>
</dbReference>
<name>A0A6L9MK61_9HYPH</name>
<feature type="domain" description="NAD-dependent epimerase/dehydratase" evidence="3">
    <location>
        <begin position="6"/>
        <end position="244"/>
    </location>
</feature>
<evidence type="ECO:0000256" key="2">
    <source>
        <dbReference type="ARBA" id="ARBA00023445"/>
    </source>
</evidence>
<dbReference type="EMBL" id="JAAAMJ010000012">
    <property type="protein sequence ID" value="NDV88016.1"/>
    <property type="molecule type" value="Genomic_DNA"/>
</dbReference>